<dbReference type="GO" id="GO:0031412">
    <property type="term" value="P:gas vesicle organization"/>
    <property type="evidence" value="ECO:0007669"/>
    <property type="project" value="InterPro"/>
</dbReference>
<dbReference type="Proteomes" id="UP001519309">
    <property type="component" value="Unassembled WGS sequence"/>
</dbReference>
<comment type="similarity">
    <text evidence="3">Belongs to the gas vesicle GvpF/GvpL family.</text>
</comment>
<dbReference type="KEGG" id="sgs:AVL59_21465"/>
<evidence type="ECO:0000313" key="8">
    <source>
        <dbReference type="Proteomes" id="UP001519309"/>
    </source>
</evidence>
<evidence type="ECO:0000313" key="5">
    <source>
        <dbReference type="EMBL" id="ANP51813.1"/>
    </source>
</evidence>
<evidence type="ECO:0000256" key="1">
    <source>
        <dbReference type="ARBA" id="ARBA00022987"/>
    </source>
</evidence>
<dbReference type="EMBL" id="JAGGLP010000040">
    <property type="protein sequence ID" value="MBP2056134.1"/>
    <property type="molecule type" value="Genomic_DNA"/>
</dbReference>
<proteinExistence type="inferred from homology"/>
<dbReference type="Proteomes" id="UP000092659">
    <property type="component" value="Chromosome"/>
</dbReference>
<dbReference type="RefSeq" id="WP_067306905.1">
    <property type="nucleotide sequence ID" value="NZ_CP016279.1"/>
</dbReference>
<evidence type="ECO:0000313" key="6">
    <source>
        <dbReference type="EMBL" id="MBP2056134.1"/>
    </source>
</evidence>
<name>A0A1B1AZ09_9ACTN</name>
<dbReference type="OrthoDB" id="4864106at2"/>
<dbReference type="EMBL" id="CP016279">
    <property type="protein sequence ID" value="ANP51813.1"/>
    <property type="molecule type" value="Genomic_DNA"/>
</dbReference>
<dbReference type="PANTHER" id="PTHR36852">
    <property type="entry name" value="PROTEIN GVPL 2"/>
    <property type="match status" value="1"/>
</dbReference>
<sequence>MAVYIYSITGKQHPLRLDGLNGVGEPPAGLRTVTAGPLCAVVSDAPEDLRPKRRDVIAHQAVQERLMADGTVLPMRFGLIAENDEAVLVALEQNAADYTDRLQALEGCSEYHLKASQDEDALLRQILRESDVARELNAEIRGGSAAPDASLRLGELVAQEVQTRQEALAAGVVEALRPFARTLESSQPTGSDFLNVSFLVTEDREEAFLTTELSVAHQMGDDVDFRLNGPLPPYSFV</sequence>
<protein>
    <submittedName>
        <fullName evidence="5">Gas vesicle protein</fullName>
    </submittedName>
</protein>
<comment type="subcellular location">
    <subcellularLocation>
        <location evidence="2">Gas vesicle</location>
    </subcellularLocation>
</comment>
<evidence type="ECO:0000256" key="3">
    <source>
        <dbReference type="ARBA" id="ARBA00035643"/>
    </source>
</evidence>
<accession>A0A1B1AZ09</accession>
<keyword evidence="8" id="KW-1185">Reference proteome</keyword>
<evidence type="ECO:0000256" key="2">
    <source>
        <dbReference type="ARBA" id="ARBA00035108"/>
    </source>
</evidence>
<reference evidence="5 7" key="1">
    <citation type="submission" date="2016-06" db="EMBL/GenBank/DDBJ databases">
        <title>Complete genome sequence of Streptomyces griseochromogenes ATCC 14511, the Blasticidin S producer.</title>
        <authorList>
            <person name="Wu L."/>
        </authorList>
    </citation>
    <scope>NUCLEOTIDE SEQUENCE [LARGE SCALE GENOMIC DNA]</scope>
    <source>
        <strain evidence="5 7">ATCC 14511</strain>
    </source>
</reference>
<feature type="coiled-coil region" evidence="4">
    <location>
        <begin position="81"/>
        <end position="108"/>
    </location>
</feature>
<dbReference type="STRING" id="68214.AVL59_21465"/>
<dbReference type="PANTHER" id="PTHR36852:SF1">
    <property type="entry name" value="PROTEIN GVPL 2"/>
    <property type="match status" value="1"/>
</dbReference>
<keyword evidence="4" id="KW-0175">Coiled coil</keyword>
<organism evidence="5 7">
    <name type="scientific">Streptomyces griseochromogenes</name>
    <dbReference type="NCBI Taxonomy" id="68214"/>
    <lineage>
        <taxon>Bacteria</taxon>
        <taxon>Bacillati</taxon>
        <taxon>Actinomycetota</taxon>
        <taxon>Actinomycetes</taxon>
        <taxon>Kitasatosporales</taxon>
        <taxon>Streptomycetaceae</taxon>
        <taxon>Streptomyces</taxon>
    </lineage>
</organism>
<dbReference type="InterPro" id="IPR009430">
    <property type="entry name" value="GvpL/GvpF"/>
</dbReference>
<evidence type="ECO:0000256" key="4">
    <source>
        <dbReference type="SAM" id="Coils"/>
    </source>
</evidence>
<keyword evidence="1" id="KW-0304">Gas vesicle</keyword>
<dbReference type="GO" id="GO:0031411">
    <property type="term" value="C:gas vesicle"/>
    <property type="evidence" value="ECO:0007669"/>
    <property type="project" value="UniProtKB-SubCell"/>
</dbReference>
<dbReference type="AlphaFoldDB" id="A0A1B1AZ09"/>
<gene>
    <name evidence="5" type="ORF">AVL59_21465</name>
    <name evidence="6" type="ORF">J2Z21_009151</name>
</gene>
<reference evidence="6 8" key="2">
    <citation type="submission" date="2021-03" db="EMBL/GenBank/DDBJ databases">
        <title>Genomic Encyclopedia of Type Strains, Phase IV (KMG-IV): sequencing the most valuable type-strain genomes for metagenomic binning, comparative biology and taxonomic classification.</title>
        <authorList>
            <person name="Goeker M."/>
        </authorList>
    </citation>
    <scope>NUCLEOTIDE SEQUENCE [LARGE SCALE GENOMIC DNA]</scope>
    <source>
        <strain evidence="6 8">DSM 40499</strain>
    </source>
</reference>
<evidence type="ECO:0000313" key="7">
    <source>
        <dbReference type="Proteomes" id="UP000092659"/>
    </source>
</evidence>
<dbReference type="Pfam" id="PF06386">
    <property type="entry name" value="GvpL_GvpF"/>
    <property type="match status" value="1"/>
</dbReference>